<proteinExistence type="predicted"/>
<feature type="coiled-coil region" evidence="1">
    <location>
        <begin position="59"/>
        <end position="115"/>
    </location>
</feature>
<feature type="coiled-coil region" evidence="1">
    <location>
        <begin position="177"/>
        <end position="235"/>
    </location>
</feature>
<evidence type="ECO:0000313" key="4">
    <source>
        <dbReference type="Proteomes" id="UP000054107"/>
    </source>
</evidence>
<keyword evidence="4" id="KW-1185">Reference proteome</keyword>
<dbReference type="Proteomes" id="UP000054107">
    <property type="component" value="Unassembled WGS sequence"/>
</dbReference>
<name>A0A0B7NRT4_9FUNG</name>
<feature type="compositionally biased region" description="Acidic residues" evidence="2">
    <location>
        <begin position="10"/>
        <end position="20"/>
    </location>
</feature>
<evidence type="ECO:0000313" key="3">
    <source>
        <dbReference type="EMBL" id="CEP20172.1"/>
    </source>
</evidence>
<evidence type="ECO:0000256" key="1">
    <source>
        <dbReference type="SAM" id="Coils"/>
    </source>
</evidence>
<gene>
    <name evidence="3" type="primary">PARPA_14493.1 scaffold 50540</name>
</gene>
<accession>A0A0B7NRT4</accession>
<reference evidence="3 4" key="1">
    <citation type="submission" date="2014-09" db="EMBL/GenBank/DDBJ databases">
        <authorList>
            <person name="Ellenberger Sabrina"/>
        </authorList>
    </citation>
    <scope>NUCLEOTIDE SEQUENCE [LARGE SCALE GENOMIC DNA]</scope>
    <source>
        <strain evidence="3 4">CBS 412.66</strain>
    </source>
</reference>
<sequence>MYSRKRYYQEDNDVDDDEEDIWEREASVGSLSNRKNPPNSFSKNIDILDAQYEILQKHEHDLQLELQSLQTSLHALEQNQVDEETKLKQIESEYLAAVQEAIAFYESQLKDTQDIDLDETITIHNDTAYLKTDALLNREIKRILVEWDSIFVDEKLEDTNAIIKATAHQYRKTGFDVVDLITQISGYEARIQSLNRDRAKLNSLPQILPILRSETERYASDMKETTKKLERLEADVIRPYLEKLAVQHIFCPLYASFIENMIRLTEDYFKNAEYMYNLCIKQRACQQFTTLLYEKDAAIKIQKLHSLKLLAIEQPDHIQKVPPNVSEDEEHFVAIIKGLLKTVLMQIGKDTASLTLDEQIEALQQHGASLKQKWQEDFQSCHDAATELALLHKRLSASLHSQSRTSDKLFMVPKPYSNLQEELEFRTIELQNVLSALQKVKRQYHQY</sequence>
<evidence type="ECO:0000256" key="2">
    <source>
        <dbReference type="SAM" id="MobiDB-lite"/>
    </source>
</evidence>
<organism evidence="3 4">
    <name type="scientific">Parasitella parasitica</name>
    <dbReference type="NCBI Taxonomy" id="35722"/>
    <lineage>
        <taxon>Eukaryota</taxon>
        <taxon>Fungi</taxon>
        <taxon>Fungi incertae sedis</taxon>
        <taxon>Mucoromycota</taxon>
        <taxon>Mucoromycotina</taxon>
        <taxon>Mucoromycetes</taxon>
        <taxon>Mucorales</taxon>
        <taxon>Mucorineae</taxon>
        <taxon>Mucoraceae</taxon>
        <taxon>Parasitella</taxon>
    </lineage>
</organism>
<dbReference type="EMBL" id="LN734231">
    <property type="protein sequence ID" value="CEP20172.1"/>
    <property type="molecule type" value="Genomic_DNA"/>
</dbReference>
<keyword evidence="1" id="KW-0175">Coiled coil</keyword>
<feature type="region of interest" description="Disordered" evidence="2">
    <location>
        <begin position="1"/>
        <end position="20"/>
    </location>
</feature>
<dbReference type="OrthoDB" id="2420495at2759"/>
<dbReference type="AlphaFoldDB" id="A0A0B7NRT4"/>
<protein>
    <submittedName>
        <fullName evidence="3">Uncharacterized protein</fullName>
    </submittedName>
</protein>